<reference evidence="2 3" key="1">
    <citation type="journal article" date="2018" name="Mol. Biol. Evol.">
        <title>Broad Genomic Sampling Reveals a Smut Pathogenic Ancestry of the Fungal Clade Ustilaginomycotina.</title>
        <authorList>
            <person name="Kijpornyongpan T."/>
            <person name="Mondo S.J."/>
            <person name="Barry K."/>
            <person name="Sandor L."/>
            <person name="Lee J."/>
            <person name="Lipzen A."/>
            <person name="Pangilinan J."/>
            <person name="LaButti K."/>
            <person name="Hainaut M."/>
            <person name="Henrissat B."/>
            <person name="Grigoriev I.V."/>
            <person name="Spatafora J.W."/>
            <person name="Aime M.C."/>
        </authorList>
    </citation>
    <scope>NUCLEOTIDE SEQUENCE [LARGE SCALE GENOMIC DNA]</scope>
    <source>
        <strain evidence="2 3">MCA 3882</strain>
    </source>
</reference>
<accession>A0A316V9H5</accession>
<dbReference type="RefSeq" id="XP_025354549.1">
    <property type="nucleotide sequence ID" value="XM_025502735.1"/>
</dbReference>
<gene>
    <name evidence="2" type="ORF">FA14DRAFT_70526</name>
</gene>
<dbReference type="EMBL" id="KZ819604">
    <property type="protein sequence ID" value="PWN34247.1"/>
    <property type="molecule type" value="Genomic_DNA"/>
</dbReference>
<evidence type="ECO:0000256" key="1">
    <source>
        <dbReference type="SAM" id="MobiDB-lite"/>
    </source>
</evidence>
<feature type="region of interest" description="Disordered" evidence="1">
    <location>
        <begin position="176"/>
        <end position="208"/>
    </location>
</feature>
<feature type="compositionally biased region" description="Basic and acidic residues" evidence="1">
    <location>
        <begin position="520"/>
        <end position="530"/>
    </location>
</feature>
<evidence type="ECO:0000313" key="2">
    <source>
        <dbReference type="EMBL" id="PWN34247.1"/>
    </source>
</evidence>
<name>A0A316V9H5_9BASI</name>
<organism evidence="2 3">
    <name type="scientific">Meira miltonrushii</name>
    <dbReference type="NCBI Taxonomy" id="1280837"/>
    <lineage>
        <taxon>Eukaryota</taxon>
        <taxon>Fungi</taxon>
        <taxon>Dikarya</taxon>
        <taxon>Basidiomycota</taxon>
        <taxon>Ustilaginomycotina</taxon>
        <taxon>Exobasidiomycetes</taxon>
        <taxon>Exobasidiales</taxon>
        <taxon>Brachybasidiaceae</taxon>
        <taxon>Meira</taxon>
    </lineage>
</organism>
<dbReference type="STRING" id="1280837.A0A316V9H5"/>
<evidence type="ECO:0000313" key="3">
    <source>
        <dbReference type="Proteomes" id="UP000245771"/>
    </source>
</evidence>
<dbReference type="InParanoid" id="A0A316V9H5"/>
<proteinExistence type="predicted"/>
<dbReference type="GeneID" id="37024516"/>
<dbReference type="Proteomes" id="UP000245771">
    <property type="component" value="Unassembled WGS sequence"/>
</dbReference>
<protein>
    <submittedName>
        <fullName evidence="2">Uncharacterized protein</fullName>
    </submittedName>
</protein>
<feature type="region of interest" description="Disordered" evidence="1">
    <location>
        <begin position="421"/>
        <end position="530"/>
    </location>
</feature>
<dbReference type="InterPro" id="IPR018822">
    <property type="entry name" value="UPF0646"/>
</dbReference>
<feature type="compositionally biased region" description="Acidic residues" evidence="1">
    <location>
        <begin position="470"/>
        <end position="481"/>
    </location>
</feature>
<feature type="compositionally biased region" description="Basic and acidic residues" evidence="1">
    <location>
        <begin position="459"/>
        <end position="469"/>
    </location>
</feature>
<dbReference type="Pfam" id="PF10336">
    <property type="entry name" value="DUF2420"/>
    <property type="match status" value="1"/>
</dbReference>
<dbReference type="AlphaFoldDB" id="A0A316V9H5"/>
<keyword evidence="3" id="KW-1185">Reference proteome</keyword>
<dbReference type="OrthoDB" id="2507795at2759"/>
<sequence length="530" mass="58125">MNCSCCFIAEKRGIKSRQGNEPINMDDDMMSEYYNAPTINGPADDHAMMMMEEADQESSNLIAADTILNDDEIASVSNEVVMEEYGNDGKLNENVSFASTSYADPSIPADVEIQHSVGVDLPDETIGDAVYEEEENEHILPAGDGVAEVEQPNDIAKTATDQTGESEAAQIAKNTEETTVAPEHGTLDSNDEYATEGHLSENANGGDENVTEKIEITQNSVDNGTGETLVVKKEIEEVQPHVQDEVAGEGQEEHISSTLAVVEQNTQADAEQHPPVQPNPIRITFDGQDFVLYPDEETSTFVSVNQERVQAPVLPVEAKVFSDPLESLFEALRIREALGDFLDEGTELCLTFHDLDMIAREDDIYIREVTLDDIQRLHSGLGYTSSMHISVSESQRFISRYNDLANQVSLLIEQKTGIESVEEGKGEQPVESSAGDANVQKGHGDATSPLKAEVAVELPIEKESDGKEAGEEEGDQEEEETFATVTNDQENDEEQYVESYEGGGEVQNRLEGDEDAKQDEEDHPRDRIGS</sequence>